<feature type="compositionally biased region" description="Acidic residues" evidence="6">
    <location>
        <begin position="41"/>
        <end position="51"/>
    </location>
</feature>
<proteinExistence type="inferred from homology"/>
<dbReference type="Proteomes" id="UP000000707">
    <property type="component" value="Unassembled WGS sequence"/>
</dbReference>
<dbReference type="HOGENOM" id="CLU_012441_3_1_1"/>
<dbReference type="SUPFAM" id="SSF48371">
    <property type="entry name" value="ARM repeat"/>
    <property type="match status" value="1"/>
</dbReference>
<dbReference type="EMBL" id="GL996527">
    <property type="protein sequence ID" value="EGV61935.1"/>
    <property type="molecule type" value="Genomic_DNA"/>
</dbReference>
<dbReference type="GO" id="GO:0005730">
    <property type="term" value="C:nucleolus"/>
    <property type="evidence" value="ECO:0007669"/>
    <property type="project" value="UniProtKB-SubCell"/>
</dbReference>
<dbReference type="GO" id="GO:0042254">
    <property type="term" value="P:ribosome biogenesis"/>
    <property type="evidence" value="ECO:0007669"/>
    <property type="project" value="UniProtKB-KW"/>
</dbReference>
<dbReference type="Pfam" id="PF03914">
    <property type="entry name" value="CBF"/>
    <property type="match status" value="1"/>
</dbReference>
<evidence type="ECO:0000256" key="5">
    <source>
        <dbReference type="PIRNR" id="PIRNR028977"/>
    </source>
</evidence>
<dbReference type="GO" id="GO:0006270">
    <property type="term" value="P:DNA replication initiation"/>
    <property type="evidence" value="ECO:0007669"/>
    <property type="project" value="TreeGrafter"/>
</dbReference>
<reference evidence="10 11" key="1">
    <citation type="journal article" date="2011" name="Proc. Natl. Acad. Sci. U.S.A.">
        <title>Comparative genomics of xylose-fermenting fungi for enhanced biofuel production.</title>
        <authorList>
            <person name="Wohlbach D.J."/>
            <person name="Kuo A."/>
            <person name="Sato T.K."/>
            <person name="Potts K.M."/>
            <person name="Salamov A.A."/>
            <person name="LaButti K.M."/>
            <person name="Sun H."/>
            <person name="Clum A."/>
            <person name="Pangilinan J.L."/>
            <person name="Lindquist E.A."/>
            <person name="Lucas S."/>
            <person name="Lapidus A."/>
            <person name="Jin M."/>
            <person name="Gunawan C."/>
            <person name="Balan V."/>
            <person name="Dale B.E."/>
            <person name="Jeffries T.W."/>
            <person name="Zinkel R."/>
            <person name="Barry K.W."/>
            <person name="Grigoriev I.V."/>
            <person name="Gasch A.P."/>
        </authorList>
    </citation>
    <scope>NUCLEOTIDE SEQUENCE [LARGE SCALE GENOMIC DNA]</scope>
    <source>
        <strain evidence="11">ATCC 10573 / BCRC 21748 / CBS 615 / JCM 9827 / NBRC 10315 / NRRL Y-1498 / VKM Y-70</strain>
    </source>
</reference>
<evidence type="ECO:0000313" key="11">
    <source>
        <dbReference type="Proteomes" id="UP000000707"/>
    </source>
</evidence>
<dbReference type="InterPro" id="IPR016903">
    <property type="entry name" value="Nucleolar_cplx-assoc_3"/>
</dbReference>
<comment type="subcellular location">
    <subcellularLocation>
        <location evidence="1 5">Nucleus</location>
        <location evidence="1 5">Nucleolus</location>
    </subcellularLocation>
</comment>
<feature type="compositionally biased region" description="Acidic residues" evidence="6">
    <location>
        <begin position="108"/>
        <end position="117"/>
    </location>
</feature>
<evidence type="ECO:0000256" key="2">
    <source>
        <dbReference type="ARBA" id="ARBA00007797"/>
    </source>
</evidence>
<dbReference type="eggNOG" id="KOG2153">
    <property type="taxonomic scope" value="Eukaryota"/>
</dbReference>
<dbReference type="PANTHER" id="PTHR14428:SF5">
    <property type="entry name" value="NUCLEOLAR COMPLEX PROTEIN 3 HOMOLOG"/>
    <property type="match status" value="1"/>
</dbReference>
<gene>
    <name evidence="10" type="ORF">CANTEDRAFT_131395</name>
</gene>
<keyword evidence="3" id="KW-0175">Coiled coil</keyword>
<feature type="compositionally biased region" description="Basic residues" evidence="6">
    <location>
        <begin position="359"/>
        <end position="380"/>
    </location>
</feature>
<dbReference type="Pfam" id="PF07540">
    <property type="entry name" value="NOC3p"/>
    <property type="match status" value="1"/>
</dbReference>
<dbReference type="PIRSF" id="PIRSF028977">
    <property type="entry name" value="Nucleolar_complex_p3"/>
    <property type="match status" value="1"/>
</dbReference>
<dbReference type="PANTHER" id="PTHR14428">
    <property type="entry name" value="NUCLEOLAR COMPLEX PROTEIN 3"/>
    <property type="match status" value="1"/>
</dbReference>
<evidence type="ECO:0000256" key="4">
    <source>
        <dbReference type="ARBA" id="ARBA00023242"/>
    </source>
</evidence>
<evidence type="ECO:0000256" key="3">
    <source>
        <dbReference type="ARBA" id="ARBA00023054"/>
    </source>
</evidence>
<feature type="domain" description="Nucleolar complex-associated protein 3 N-terminal" evidence="9">
    <location>
        <begin position="130"/>
        <end position="220"/>
    </location>
</feature>
<evidence type="ECO:0000259" key="9">
    <source>
        <dbReference type="Pfam" id="PF07540"/>
    </source>
</evidence>
<keyword evidence="5" id="KW-0690">Ribosome biogenesis</keyword>
<dbReference type="AlphaFoldDB" id="G3B9N6"/>
<protein>
    <recommendedName>
        <fullName evidence="5">Nucleolar complex-associated protein 3</fullName>
    </recommendedName>
</protein>
<comment type="similarity">
    <text evidence="2 5">Belongs to the CBF/MAK21 family.</text>
</comment>
<organism evidence="11">
    <name type="scientific">Candida tenuis (strain ATCC 10573 / BCRC 21748 / CBS 615 / JCM 9827 / NBRC 10315 / NRRL Y-1498 / VKM Y-70)</name>
    <name type="common">Yeast</name>
    <name type="synonym">Yamadazyma tenuis</name>
    <dbReference type="NCBI Taxonomy" id="590646"/>
    <lineage>
        <taxon>Eukaryota</taxon>
        <taxon>Fungi</taxon>
        <taxon>Dikarya</taxon>
        <taxon>Ascomycota</taxon>
        <taxon>Saccharomycotina</taxon>
        <taxon>Pichiomycetes</taxon>
        <taxon>Debaryomycetaceae</taxon>
        <taxon>Yamadazyma</taxon>
    </lineage>
</organism>
<feature type="transmembrane region" description="Helical" evidence="7">
    <location>
        <begin position="164"/>
        <end position="182"/>
    </location>
</feature>
<evidence type="ECO:0000256" key="6">
    <source>
        <dbReference type="SAM" id="MobiDB-lite"/>
    </source>
</evidence>
<feature type="domain" description="CCAAT-binding factor" evidence="8">
    <location>
        <begin position="503"/>
        <end position="693"/>
    </location>
</feature>
<evidence type="ECO:0000256" key="7">
    <source>
        <dbReference type="SAM" id="Phobius"/>
    </source>
</evidence>
<feature type="compositionally biased region" description="Basic and acidic residues" evidence="6">
    <location>
        <begin position="56"/>
        <end position="86"/>
    </location>
</feature>
<evidence type="ECO:0000313" key="10">
    <source>
        <dbReference type="EMBL" id="EGV61935.1"/>
    </source>
</evidence>
<dbReference type="STRING" id="590646.G3B9N6"/>
<keyword evidence="11" id="KW-1185">Reference proteome</keyword>
<evidence type="ECO:0000259" key="8">
    <source>
        <dbReference type="Pfam" id="PF03914"/>
    </source>
</evidence>
<comment type="function">
    <text evidence="5">Required for synthesis of 60S ribosomal subunits and the transport of pre-ribosomes from the nucleoplasm to the cytoplasm.</text>
</comment>
<sequence>MGKRKTKSKTSDDRRKKLKQDADSQLDNGVFSESVHQGPDLDIDQEADWETAEQSYELKPRSAKHKDVVEGLPIKRSDGTVERTQREQTVPESDDEEQELQAPAQPEEKEESEDEFNDSSLSPRERLVKIKEEVAELAARLMEDPEENTACLTRLRKMSKSKNFVVSQLAIISLVPVFKSLAPGYKIRQLTDAEKREKVSKEVARLRQFEQSLIYNYKLFVDHLGDLGRITRSNSMNNKNITENQVKLGQLALKVCCEMASSALKFFNNRNELLTIIVKRLNKKPQDIEDHRVFTKCIRLLESLLAEDKEHGELSHDLTNILCKTITEKKYRVDESVLNIFLSLSVLDDYNPSEGGRRSAPKLKKKDRVHLSKKQRKSRKEMKEIEEELEKAKQTITAEEREKFQAKILQRLLKLYLEILKVGASSVDEKNDAGLLMAAVLEGLSKFGKMANFDLLGDFLEVLREIMTDIVSSNSLTNEDDADEIYEEGECGLFDSRQIRTILLCIMTSFQLTLNHLTVGKLPISIDLSRFVSTMYLILSDLALDCELEFSSKSLRLLDPLSNSENLEKPSVNVSTKSELLLNCLDSIFFRSRNGSVSRSVSFTKRLYLSILHTPEKTSLATLKFIGKLVNKYGESLKGLWNTEERISGEGSYQLGIEIQREVELERCNSSAATLWENVLLDKHYSPMVRDGARSLMKLSKVNDRKV</sequence>
<keyword evidence="7" id="KW-1133">Transmembrane helix</keyword>
<dbReference type="GeneID" id="18249521"/>
<feature type="region of interest" description="Disordered" evidence="6">
    <location>
        <begin position="1"/>
        <end position="123"/>
    </location>
</feature>
<name>G3B9N6_CANTC</name>
<keyword evidence="7" id="KW-0472">Membrane</keyword>
<keyword evidence="7" id="KW-0812">Transmembrane</keyword>
<dbReference type="OrthoDB" id="10263597at2759"/>
<keyword evidence="4" id="KW-0539">Nucleus</keyword>
<feature type="compositionally biased region" description="Basic and acidic residues" evidence="6">
    <location>
        <begin position="9"/>
        <end position="22"/>
    </location>
</feature>
<dbReference type="InterPro" id="IPR016024">
    <property type="entry name" value="ARM-type_fold"/>
</dbReference>
<dbReference type="InterPro" id="IPR005612">
    <property type="entry name" value="CCAAT-binding_factor"/>
</dbReference>
<dbReference type="RefSeq" id="XP_006688105.1">
    <property type="nucleotide sequence ID" value="XM_006688042.1"/>
</dbReference>
<dbReference type="InterPro" id="IPR011501">
    <property type="entry name" value="Noc3_N"/>
</dbReference>
<feature type="region of interest" description="Disordered" evidence="6">
    <location>
        <begin position="353"/>
        <end position="384"/>
    </location>
</feature>
<accession>G3B9N6</accession>
<dbReference type="GO" id="GO:0003682">
    <property type="term" value="F:chromatin binding"/>
    <property type="evidence" value="ECO:0007669"/>
    <property type="project" value="TreeGrafter"/>
</dbReference>
<evidence type="ECO:0000256" key="1">
    <source>
        <dbReference type="ARBA" id="ARBA00004604"/>
    </source>
</evidence>
<dbReference type="KEGG" id="cten:18249521"/>